<dbReference type="Proteomes" id="UP001595617">
    <property type="component" value="Unassembled WGS sequence"/>
</dbReference>
<proteinExistence type="inferred from homology"/>
<dbReference type="InterPro" id="IPR001753">
    <property type="entry name" value="Enoyl-CoA_hydra/iso"/>
</dbReference>
<evidence type="ECO:0000313" key="2">
    <source>
        <dbReference type="EMBL" id="MFC3851323.1"/>
    </source>
</evidence>
<accession>A0ABV7ZU46</accession>
<dbReference type="RefSeq" id="WP_380692460.1">
    <property type="nucleotide sequence ID" value="NZ_JBHRYR010000002.1"/>
</dbReference>
<dbReference type="CDD" id="cd06558">
    <property type="entry name" value="crotonase-like"/>
    <property type="match status" value="1"/>
</dbReference>
<reference evidence="3" key="1">
    <citation type="journal article" date="2019" name="Int. J. Syst. Evol. Microbiol.">
        <title>The Global Catalogue of Microorganisms (GCM) 10K type strain sequencing project: providing services to taxonomists for standard genome sequencing and annotation.</title>
        <authorList>
            <consortium name="The Broad Institute Genomics Platform"/>
            <consortium name="The Broad Institute Genome Sequencing Center for Infectious Disease"/>
            <person name="Wu L."/>
            <person name="Ma J."/>
        </authorList>
    </citation>
    <scope>NUCLEOTIDE SEQUENCE [LARGE SCALE GENOMIC DNA]</scope>
    <source>
        <strain evidence="3">IBRC 10765</strain>
    </source>
</reference>
<dbReference type="Pfam" id="PF00378">
    <property type="entry name" value="ECH_1"/>
    <property type="match status" value="1"/>
</dbReference>
<protein>
    <submittedName>
        <fullName evidence="2">Crotonase/enoyl-CoA hydratase family protein</fullName>
    </submittedName>
</protein>
<dbReference type="SUPFAM" id="SSF52096">
    <property type="entry name" value="ClpP/crotonase"/>
    <property type="match status" value="1"/>
</dbReference>
<sequence>MTDISLVTYHEQDGIAHIRLNRPAKHNAINDQLLLDLEKLFDQMPESARVVVLSGNGDNFCAGLDLAEHQARDPYGVVQHSRMWHRVFGKIQNCGLPVVAALKGAVIGGGLELAASTHVRVAEPDTFFRLPEGRHGIFVGGGGSVRIARIIGSARMADMMLTGRTLSAEEGERLALAHYVVPAGEAETKALELAKTIAQNTPLSNWAMVTALGRLEYMSGDDGLYTESLVAGMTQTSPEVQARIGEFLNRKKSS</sequence>
<name>A0ABV7ZU46_9GAMM</name>
<keyword evidence="3" id="KW-1185">Reference proteome</keyword>
<dbReference type="PANTHER" id="PTHR43802:SF1">
    <property type="entry name" value="IP11341P-RELATED"/>
    <property type="match status" value="1"/>
</dbReference>
<dbReference type="InterPro" id="IPR029045">
    <property type="entry name" value="ClpP/crotonase-like_dom_sf"/>
</dbReference>
<evidence type="ECO:0000256" key="1">
    <source>
        <dbReference type="ARBA" id="ARBA00005254"/>
    </source>
</evidence>
<dbReference type="PANTHER" id="PTHR43802">
    <property type="entry name" value="ENOYL-COA HYDRATASE"/>
    <property type="match status" value="1"/>
</dbReference>
<evidence type="ECO:0000313" key="3">
    <source>
        <dbReference type="Proteomes" id="UP001595617"/>
    </source>
</evidence>
<dbReference type="EMBL" id="JBHRYR010000002">
    <property type="protein sequence ID" value="MFC3851323.1"/>
    <property type="molecule type" value="Genomic_DNA"/>
</dbReference>
<dbReference type="InterPro" id="IPR014748">
    <property type="entry name" value="Enoyl-CoA_hydra_C"/>
</dbReference>
<dbReference type="Gene3D" id="1.10.12.10">
    <property type="entry name" value="Lyase 2-enoyl-coa Hydratase, Chain A, domain 2"/>
    <property type="match status" value="1"/>
</dbReference>
<comment type="similarity">
    <text evidence="1">Belongs to the enoyl-CoA hydratase/isomerase family.</text>
</comment>
<dbReference type="Gene3D" id="3.90.226.10">
    <property type="entry name" value="2-enoyl-CoA Hydratase, Chain A, domain 1"/>
    <property type="match status" value="1"/>
</dbReference>
<comment type="caution">
    <text evidence="2">The sequence shown here is derived from an EMBL/GenBank/DDBJ whole genome shotgun (WGS) entry which is preliminary data.</text>
</comment>
<dbReference type="NCBIfam" id="NF006013">
    <property type="entry name" value="PRK08150.1"/>
    <property type="match status" value="1"/>
</dbReference>
<gene>
    <name evidence="2" type="ORF">ACFOOG_00645</name>
</gene>
<organism evidence="2 3">
    <name type="scientific">Saccharospirillum mangrovi</name>
    <dbReference type="NCBI Taxonomy" id="2161747"/>
    <lineage>
        <taxon>Bacteria</taxon>
        <taxon>Pseudomonadati</taxon>
        <taxon>Pseudomonadota</taxon>
        <taxon>Gammaproteobacteria</taxon>
        <taxon>Oceanospirillales</taxon>
        <taxon>Saccharospirillaceae</taxon>
        <taxon>Saccharospirillum</taxon>
    </lineage>
</organism>